<reference evidence="2" key="1">
    <citation type="submission" date="2023-03" db="EMBL/GenBank/DDBJ databases">
        <authorList>
            <person name="Julca I."/>
        </authorList>
    </citation>
    <scope>NUCLEOTIDE SEQUENCE</scope>
</reference>
<gene>
    <name evidence="2" type="ORF">OLC1_LOCUS17686</name>
</gene>
<keyword evidence="3" id="KW-1185">Reference proteome</keyword>
<dbReference type="Pfam" id="PF07734">
    <property type="entry name" value="FBA_1"/>
    <property type="match status" value="1"/>
</dbReference>
<evidence type="ECO:0000259" key="1">
    <source>
        <dbReference type="Pfam" id="PF07734"/>
    </source>
</evidence>
<protein>
    <submittedName>
        <fullName evidence="2">OLC1v1009839C1</fullName>
    </submittedName>
</protein>
<dbReference type="Proteomes" id="UP001161247">
    <property type="component" value="Chromosome 6"/>
</dbReference>
<evidence type="ECO:0000313" key="3">
    <source>
        <dbReference type="Proteomes" id="UP001161247"/>
    </source>
</evidence>
<sequence>MRACRHKSELGFGLDILTSDFKVLRFWFLKNNHNIIIIIDAEIYKLSTNCWTKVDLKLKHIEAAGTSTDDLDRNAPAGLILKDMLISGLAPVGGVFMNGSCHWLGEYMGTNYILTFDFRSEIFGLIKFPHSRSDAGFVGLQRAISVLGDSLVLITEDGMRESFEVWAMLENRDREGKVSFVVDMLFLTSSAMAMLPDSSSNLIGSWRKSELGFGFDISTKDFKVIRLGLFCRGDDTPAFVHAEIYKLSTNSWTKVDFLELMDIEVIGAEGKYFLVGLTNETLIGNLDTLPPAGGVFVNGSCYWLGKCFTTYPILAFDFQTEVFGLIRCPCWKQRSWLSPTTLIRVRRFSCIYHSRW</sequence>
<organism evidence="2 3">
    <name type="scientific">Oldenlandia corymbosa var. corymbosa</name>
    <dbReference type="NCBI Taxonomy" id="529605"/>
    <lineage>
        <taxon>Eukaryota</taxon>
        <taxon>Viridiplantae</taxon>
        <taxon>Streptophyta</taxon>
        <taxon>Embryophyta</taxon>
        <taxon>Tracheophyta</taxon>
        <taxon>Spermatophyta</taxon>
        <taxon>Magnoliopsida</taxon>
        <taxon>eudicotyledons</taxon>
        <taxon>Gunneridae</taxon>
        <taxon>Pentapetalae</taxon>
        <taxon>asterids</taxon>
        <taxon>lamiids</taxon>
        <taxon>Gentianales</taxon>
        <taxon>Rubiaceae</taxon>
        <taxon>Rubioideae</taxon>
        <taxon>Spermacoceae</taxon>
        <taxon>Hedyotis-Oldenlandia complex</taxon>
        <taxon>Oldenlandia</taxon>
    </lineage>
</organism>
<name>A0AAV1DPX5_OLDCO</name>
<feature type="domain" description="F-box associated beta-propeller type 1" evidence="1">
    <location>
        <begin position="211"/>
        <end position="336"/>
    </location>
</feature>
<dbReference type="AlphaFoldDB" id="A0AAV1DPX5"/>
<proteinExistence type="predicted"/>
<evidence type="ECO:0000313" key="2">
    <source>
        <dbReference type="EMBL" id="CAI9109911.1"/>
    </source>
</evidence>
<dbReference type="InterPro" id="IPR050233">
    <property type="entry name" value="A_thaliana_F-box"/>
</dbReference>
<dbReference type="PANTHER" id="PTHR47993:SF395">
    <property type="entry name" value="JACALIN-RELATED LECTIN 37-RELATED"/>
    <property type="match status" value="1"/>
</dbReference>
<dbReference type="EMBL" id="OX459123">
    <property type="protein sequence ID" value="CAI9109911.1"/>
    <property type="molecule type" value="Genomic_DNA"/>
</dbReference>
<accession>A0AAV1DPX5</accession>
<dbReference type="InterPro" id="IPR006527">
    <property type="entry name" value="F-box-assoc_dom_typ1"/>
</dbReference>
<dbReference type="PANTHER" id="PTHR47993">
    <property type="entry name" value="OS09G0372900 PROTEIN-RELATED"/>
    <property type="match status" value="1"/>
</dbReference>